<evidence type="ECO:0000259" key="9">
    <source>
        <dbReference type="PROSITE" id="PS51007"/>
    </source>
</evidence>
<proteinExistence type="predicted"/>
<dbReference type="InterPro" id="IPR009056">
    <property type="entry name" value="Cyt_c-like_dom"/>
</dbReference>
<reference evidence="10 11" key="1">
    <citation type="submission" date="2024-06" db="EMBL/GenBank/DDBJ databases">
        <authorList>
            <person name="Kaempfer P."/>
            <person name="Viver T."/>
        </authorList>
    </citation>
    <scope>NUCLEOTIDE SEQUENCE [LARGE SCALE GENOMIC DNA]</scope>
    <source>
        <strain evidence="10 11">ST-119</strain>
    </source>
</reference>
<keyword evidence="4" id="KW-0732">Signal</keyword>
<dbReference type="RefSeq" id="WP_408083092.1">
    <property type="nucleotide sequence ID" value="NZ_JBELPZ010000001.1"/>
</dbReference>
<feature type="domain" description="Cytochrome c" evidence="9">
    <location>
        <begin position="502"/>
        <end position="648"/>
    </location>
</feature>
<feature type="coiled-coil region" evidence="8">
    <location>
        <begin position="52"/>
        <end position="86"/>
    </location>
</feature>
<dbReference type="InterPro" id="IPR038352">
    <property type="entry name" value="Imelysin_sf"/>
</dbReference>
<keyword evidence="8" id="KW-0175">Coiled coil</keyword>
<evidence type="ECO:0000256" key="8">
    <source>
        <dbReference type="SAM" id="Coils"/>
    </source>
</evidence>
<organism evidence="10 11">
    <name type="scientific">Flavobacterium rhizosphaerae</name>
    <dbReference type="NCBI Taxonomy" id="3163298"/>
    <lineage>
        <taxon>Bacteria</taxon>
        <taxon>Pseudomonadati</taxon>
        <taxon>Bacteroidota</taxon>
        <taxon>Flavobacteriia</taxon>
        <taxon>Flavobacteriales</taxon>
        <taxon>Flavobacteriaceae</taxon>
        <taxon>Flavobacterium</taxon>
    </lineage>
</organism>
<evidence type="ECO:0000256" key="1">
    <source>
        <dbReference type="ARBA" id="ARBA00004196"/>
    </source>
</evidence>
<dbReference type="PANTHER" id="PTHR30600">
    <property type="entry name" value="CYTOCHROME C PEROXIDASE-RELATED"/>
    <property type="match status" value="1"/>
</dbReference>
<dbReference type="Gene3D" id="1.20.1420.20">
    <property type="entry name" value="M75 peptidase, HXXE motif"/>
    <property type="match status" value="1"/>
</dbReference>
<dbReference type="GO" id="GO:0004130">
    <property type="term" value="F:cytochrome-c peroxidase activity"/>
    <property type="evidence" value="ECO:0007669"/>
    <property type="project" value="UniProtKB-EC"/>
</dbReference>
<keyword evidence="10" id="KW-0575">Peroxidase</keyword>
<protein>
    <submittedName>
        <fullName evidence="10">Cytochrome c peroxidase</fullName>
        <ecNumber evidence="10">1.11.1.5</ecNumber>
    </submittedName>
</protein>
<gene>
    <name evidence="10" type="ORF">ABS766_00405</name>
</gene>
<dbReference type="Proteomes" id="UP001629156">
    <property type="component" value="Unassembled WGS sequence"/>
</dbReference>
<dbReference type="Pfam" id="PF03150">
    <property type="entry name" value="CCP_MauG"/>
    <property type="match status" value="1"/>
</dbReference>
<sequence length="653" mass="73508">MKNLYALPFIFIFCFIALKTLPLPKSETYYTDDFRAYIIKGANAFADECEQLKKASDDFKNGTITLEQLQNEVAKTRLAYKNIETITEYYYPQHCKAYLNGAPLKHPDPYPVNQKYSSQNYYGVTPEEYSKDQPLDYLDIEHYKGERKIIDPVGLQALDELVFSEEATQSAGRITELAYQLENAVPAIQIALQKRNFFYDFEIIEAARLEVVRILSLGITGFDTPGSLQALPESAVALASLQSLIKPLTNKTTGVLGSQVQGLALGAAAYLTKHNNFNTFDRLEFLTVYINPLYKKLGEVQQQLHLPSSAERWGKVPAWNAASTNIFSEDFLNPYYYSLLPQEKDNDSLRALGKKLFYEPLLSNSGTMSCASCHDPKLAFTDGLPTSAASVEGKNVLRNAPTLINAVFSDCYFYDLRAYDLEEQAEHVVENHLEFNTSFANIEKQLNKNDTYKNLFYKVFGNKKPINRYQFAQALSSYVLSLRSFDSEFDRYVQGKSTQLPKQVKDGFNLFAGKAACATCHYIPTFSGLVPPLFEESETEVLGVLKSADEKVPDNDLGRYNSGIPQDKEDIYRRSFKTSTVRNAALTAPYFHNGGYKTLEEVLEFYDQGGAAGMGFEYEIPNQTLAPDALNLSNKEKKAIIAFIKSLNSNPFP</sequence>
<evidence type="ECO:0000256" key="5">
    <source>
        <dbReference type="ARBA" id="ARBA00023002"/>
    </source>
</evidence>
<evidence type="ECO:0000256" key="6">
    <source>
        <dbReference type="ARBA" id="ARBA00023004"/>
    </source>
</evidence>
<evidence type="ECO:0000256" key="4">
    <source>
        <dbReference type="ARBA" id="ARBA00022729"/>
    </source>
</evidence>
<evidence type="ECO:0000256" key="7">
    <source>
        <dbReference type="PROSITE-ProRule" id="PRU00433"/>
    </source>
</evidence>
<keyword evidence="5 10" id="KW-0560">Oxidoreductase</keyword>
<keyword evidence="2 7" id="KW-0349">Heme</keyword>
<name>A0ABW8YUL5_9FLAO</name>
<dbReference type="EMBL" id="JBELPZ010000001">
    <property type="protein sequence ID" value="MFL9842865.1"/>
    <property type="molecule type" value="Genomic_DNA"/>
</dbReference>
<keyword evidence="11" id="KW-1185">Reference proteome</keyword>
<evidence type="ECO:0000313" key="11">
    <source>
        <dbReference type="Proteomes" id="UP001629156"/>
    </source>
</evidence>
<evidence type="ECO:0000313" key="10">
    <source>
        <dbReference type="EMBL" id="MFL9842865.1"/>
    </source>
</evidence>
<comment type="caution">
    <text evidence="10">The sequence shown here is derived from an EMBL/GenBank/DDBJ whole genome shotgun (WGS) entry which is preliminary data.</text>
</comment>
<keyword evidence="3 7" id="KW-0479">Metal-binding</keyword>
<dbReference type="PANTHER" id="PTHR30600:SF10">
    <property type="entry name" value="BLL6722 PROTEIN"/>
    <property type="match status" value="1"/>
</dbReference>
<keyword evidence="6 7" id="KW-0408">Iron</keyword>
<accession>A0ABW8YUL5</accession>
<dbReference type="EC" id="1.11.1.5" evidence="10"/>
<evidence type="ECO:0000256" key="3">
    <source>
        <dbReference type="ARBA" id="ARBA00022723"/>
    </source>
</evidence>
<dbReference type="InterPro" id="IPR004852">
    <property type="entry name" value="Di-haem_cyt_c_peroxidsae"/>
</dbReference>
<comment type="subcellular location">
    <subcellularLocation>
        <location evidence="1">Cell envelope</location>
    </subcellularLocation>
</comment>
<dbReference type="SUPFAM" id="SSF46626">
    <property type="entry name" value="Cytochrome c"/>
    <property type="match status" value="2"/>
</dbReference>
<dbReference type="Gene3D" id="1.10.760.10">
    <property type="entry name" value="Cytochrome c-like domain"/>
    <property type="match status" value="2"/>
</dbReference>
<dbReference type="PROSITE" id="PS51007">
    <property type="entry name" value="CYTC"/>
    <property type="match status" value="1"/>
</dbReference>
<evidence type="ECO:0000256" key="2">
    <source>
        <dbReference type="ARBA" id="ARBA00022617"/>
    </source>
</evidence>
<dbReference type="InterPro" id="IPR051395">
    <property type="entry name" value="Cytochrome_c_Peroxidase/MauG"/>
</dbReference>
<dbReference type="InterPro" id="IPR036909">
    <property type="entry name" value="Cyt_c-like_dom_sf"/>
</dbReference>